<dbReference type="InterPro" id="IPR020843">
    <property type="entry name" value="ER"/>
</dbReference>
<name>A0A075H3G4_9EURY</name>
<sequence>MRSVVYTKRGGMDAIDISESPSPQPGPGEVLVEVHRAGINFADLMMRQGLYSPVPPFPFTPGYEISGVVKELGADVENLSLGDRVVSLCGMGGYSEQVVTLAERCFRLPDSISFDAAAALPVTYLTAHHMLTYLGNFQPGDTILVHHAAGGVGTATGQLAKALGASKVFGTASTGKADFVRSLGMRFIDRESEDFVEVCKRETDGFGVHHALDPVGGKHMMRSYKALRSGGRMYAFGGSAAVKGSRRSMVTALRMVLTTPKFNPFKMMNSNKAVFGVHMGTWKDEAVLKSQVMALVEMLEDGRISPIVDKVFRFEQVAEAQQYIHDRKNRGKVLLDFSPE</sequence>
<protein>
    <submittedName>
        <fullName evidence="3">Putative NADPH:quinone reductase</fullName>
    </submittedName>
</protein>
<organism evidence="3">
    <name type="scientific">uncultured marine group II/III euryarchaeote KM3_46_H05</name>
    <dbReference type="NCBI Taxonomy" id="1456450"/>
    <lineage>
        <taxon>Archaea</taxon>
        <taxon>Methanobacteriati</taxon>
        <taxon>Methanobacteriota</taxon>
        <taxon>environmental samples</taxon>
    </lineage>
</organism>
<dbReference type="GO" id="GO:0016616">
    <property type="term" value="F:oxidoreductase activity, acting on the CH-OH group of donors, NAD or NADP as acceptor"/>
    <property type="evidence" value="ECO:0007669"/>
    <property type="project" value="UniProtKB-ARBA"/>
</dbReference>
<dbReference type="Gene3D" id="3.40.50.720">
    <property type="entry name" value="NAD(P)-binding Rossmann-like Domain"/>
    <property type="match status" value="1"/>
</dbReference>
<dbReference type="InterPro" id="IPR036291">
    <property type="entry name" value="NAD(P)-bd_dom_sf"/>
</dbReference>
<dbReference type="InterPro" id="IPR052100">
    <property type="entry name" value="SV-ATPase_mito-regulator"/>
</dbReference>
<dbReference type="GO" id="GO:0043168">
    <property type="term" value="F:anion binding"/>
    <property type="evidence" value="ECO:0007669"/>
    <property type="project" value="UniProtKB-ARBA"/>
</dbReference>
<dbReference type="GO" id="GO:0008270">
    <property type="term" value="F:zinc ion binding"/>
    <property type="evidence" value="ECO:0007669"/>
    <property type="project" value="InterPro"/>
</dbReference>
<dbReference type="EMBL" id="KF900897">
    <property type="protein sequence ID" value="AIF10654.1"/>
    <property type="molecule type" value="Genomic_DNA"/>
</dbReference>
<dbReference type="Pfam" id="PF08240">
    <property type="entry name" value="ADH_N"/>
    <property type="match status" value="1"/>
</dbReference>
<evidence type="ECO:0000313" key="3">
    <source>
        <dbReference type="EMBL" id="AIF10654.1"/>
    </source>
</evidence>
<dbReference type="SUPFAM" id="SSF50129">
    <property type="entry name" value="GroES-like"/>
    <property type="match status" value="1"/>
</dbReference>
<dbReference type="InterPro" id="IPR013154">
    <property type="entry name" value="ADH-like_N"/>
</dbReference>
<keyword evidence="1" id="KW-0560">Oxidoreductase</keyword>
<dbReference type="SMART" id="SM00829">
    <property type="entry name" value="PKS_ER"/>
    <property type="match status" value="1"/>
</dbReference>
<accession>A0A075H3G4</accession>
<dbReference type="SUPFAM" id="SSF51735">
    <property type="entry name" value="NAD(P)-binding Rossmann-fold domains"/>
    <property type="match status" value="1"/>
</dbReference>
<evidence type="ECO:0000259" key="2">
    <source>
        <dbReference type="SMART" id="SM00829"/>
    </source>
</evidence>
<dbReference type="PANTHER" id="PTHR44054:SF1">
    <property type="entry name" value="SYNAPTIC VESICLE MEMBRANE PROTEIN VAT-1 HOMOLOG"/>
    <property type="match status" value="1"/>
</dbReference>
<dbReference type="PROSITE" id="PS01162">
    <property type="entry name" value="QOR_ZETA_CRYSTAL"/>
    <property type="match status" value="1"/>
</dbReference>
<evidence type="ECO:0000256" key="1">
    <source>
        <dbReference type="ARBA" id="ARBA00023002"/>
    </source>
</evidence>
<proteinExistence type="predicted"/>
<dbReference type="GO" id="GO:0030554">
    <property type="term" value="F:adenyl nucleotide binding"/>
    <property type="evidence" value="ECO:0007669"/>
    <property type="project" value="UniProtKB-ARBA"/>
</dbReference>
<dbReference type="InterPro" id="IPR011032">
    <property type="entry name" value="GroES-like_sf"/>
</dbReference>
<dbReference type="AlphaFoldDB" id="A0A075H3G4"/>
<dbReference type="InterPro" id="IPR002364">
    <property type="entry name" value="Quin_OxRdtase/zeta-crystal_CS"/>
</dbReference>
<reference evidence="3" key="1">
    <citation type="journal article" date="2014" name="Genome Biol. Evol.">
        <title>Pangenome evidence for extensive interdomain horizontal transfer affecting lineage core and shell genes in uncultured planktonic thaumarchaeota and euryarchaeota.</title>
        <authorList>
            <person name="Deschamps P."/>
            <person name="Zivanovic Y."/>
            <person name="Moreira D."/>
            <person name="Rodriguez-Valera F."/>
            <person name="Lopez-Garcia P."/>
        </authorList>
    </citation>
    <scope>NUCLEOTIDE SEQUENCE</scope>
</reference>
<dbReference type="PANTHER" id="PTHR44054">
    <property type="entry name" value="SYNAPTIC VESICLE MEMBRANE PROTEIN VAT-1 HOMOLOG-LIKE"/>
    <property type="match status" value="1"/>
</dbReference>
<dbReference type="Gene3D" id="3.90.180.10">
    <property type="entry name" value="Medium-chain alcohol dehydrogenases, catalytic domain"/>
    <property type="match status" value="1"/>
</dbReference>
<dbReference type="Pfam" id="PF00107">
    <property type="entry name" value="ADH_zinc_N"/>
    <property type="match status" value="1"/>
</dbReference>
<feature type="domain" description="Enoyl reductase (ER)" evidence="2">
    <location>
        <begin position="10"/>
        <end position="335"/>
    </location>
</feature>
<dbReference type="GO" id="GO:0044281">
    <property type="term" value="P:small molecule metabolic process"/>
    <property type="evidence" value="ECO:0007669"/>
    <property type="project" value="UniProtKB-ARBA"/>
</dbReference>
<dbReference type="InterPro" id="IPR013149">
    <property type="entry name" value="ADH-like_C"/>
</dbReference>